<dbReference type="STRING" id="670580.A0A1X6MWS0"/>
<evidence type="ECO:0000313" key="2">
    <source>
        <dbReference type="EMBL" id="OSX60690.1"/>
    </source>
</evidence>
<gene>
    <name evidence="2" type="ORF">POSPLADRAFT_1048072</name>
</gene>
<reference evidence="2 3" key="1">
    <citation type="submission" date="2017-04" db="EMBL/GenBank/DDBJ databases">
        <title>Genome Sequence of the Model Brown-Rot Fungus Postia placenta SB12.</title>
        <authorList>
            <consortium name="DOE Joint Genome Institute"/>
            <person name="Gaskell J."/>
            <person name="Kersten P."/>
            <person name="Larrondo L.F."/>
            <person name="Canessa P."/>
            <person name="Martinez D."/>
            <person name="Hibbett D."/>
            <person name="Schmoll M."/>
            <person name="Kubicek C.P."/>
            <person name="Martinez A.T."/>
            <person name="Yadav J."/>
            <person name="Master E."/>
            <person name="Magnuson J.K."/>
            <person name="James T."/>
            <person name="Yaver D."/>
            <person name="Berka R."/>
            <person name="Labutti K."/>
            <person name="Lipzen A."/>
            <person name="Aerts A."/>
            <person name="Barry K."/>
            <person name="Henrissat B."/>
            <person name="Blanchette R."/>
            <person name="Grigoriev I."/>
            <person name="Cullen D."/>
        </authorList>
    </citation>
    <scope>NUCLEOTIDE SEQUENCE [LARGE SCALE GENOMIC DNA]</scope>
    <source>
        <strain evidence="2 3">MAD-698-R-SB12</strain>
    </source>
</reference>
<dbReference type="OrthoDB" id="2767605at2759"/>
<name>A0A1X6MWS0_9APHY</name>
<proteinExistence type="predicted"/>
<dbReference type="Proteomes" id="UP000194127">
    <property type="component" value="Unassembled WGS sequence"/>
</dbReference>
<dbReference type="AlphaFoldDB" id="A0A1X6MWS0"/>
<dbReference type="GeneID" id="36324378"/>
<dbReference type="InterPro" id="IPR046520">
    <property type="entry name" value="DUF6697"/>
</dbReference>
<dbReference type="Pfam" id="PF20411">
    <property type="entry name" value="DUF6697"/>
    <property type="match status" value="1"/>
</dbReference>
<organism evidence="2 3">
    <name type="scientific">Postia placenta MAD-698-R-SB12</name>
    <dbReference type="NCBI Taxonomy" id="670580"/>
    <lineage>
        <taxon>Eukaryota</taxon>
        <taxon>Fungi</taxon>
        <taxon>Dikarya</taxon>
        <taxon>Basidiomycota</taxon>
        <taxon>Agaricomycotina</taxon>
        <taxon>Agaricomycetes</taxon>
        <taxon>Polyporales</taxon>
        <taxon>Adustoporiaceae</taxon>
        <taxon>Rhodonia</taxon>
    </lineage>
</organism>
<sequence length="258" mass="28489">MASHTVEIAPGIHQIVLNFSEHTSEIAQLRTCIEALESQRSAVQAPAEVDGSNSNHSVEQREPIPNVIAGVTPICSGLVKPGRYMQSLKPAFKRTVVTVLKDETIWEDFPEVGFSIKPSLIRTKKGNWLGCERQKLLRPQNELIACWDGQWCYLGTYATSPPEMLSAEEFAALPDMTRKTVIAQSGNKRYHRELRAMYATGELVARKIRFRRVGYNVKYGQALVAIANQEEVDAGLVHTGSGMTSAVADDSDDAPMSD</sequence>
<protein>
    <recommendedName>
        <fullName evidence="1">DUF6697 domain-containing protein</fullName>
    </recommendedName>
</protein>
<evidence type="ECO:0000313" key="3">
    <source>
        <dbReference type="Proteomes" id="UP000194127"/>
    </source>
</evidence>
<evidence type="ECO:0000259" key="1">
    <source>
        <dbReference type="Pfam" id="PF20411"/>
    </source>
</evidence>
<dbReference type="EMBL" id="KZ110600">
    <property type="protein sequence ID" value="OSX60690.1"/>
    <property type="molecule type" value="Genomic_DNA"/>
</dbReference>
<feature type="domain" description="DUF6697" evidence="1">
    <location>
        <begin position="126"/>
        <end position="198"/>
    </location>
</feature>
<keyword evidence="3" id="KW-1185">Reference proteome</keyword>
<dbReference type="RefSeq" id="XP_024337484.1">
    <property type="nucleotide sequence ID" value="XM_024479428.1"/>
</dbReference>
<accession>A0A1X6MWS0</accession>